<dbReference type="InterPro" id="IPR013325">
    <property type="entry name" value="RNA_pol_sigma_r2"/>
</dbReference>
<keyword evidence="10" id="KW-1185">Reference proteome</keyword>
<organism evidence="9 10">
    <name type="scientific">Dinghuibacter silviterrae</name>
    <dbReference type="NCBI Taxonomy" id="1539049"/>
    <lineage>
        <taxon>Bacteria</taxon>
        <taxon>Pseudomonadati</taxon>
        <taxon>Bacteroidota</taxon>
        <taxon>Chitinophagia</taxon>
        <taxon>Chitinophagales</taxon>
        <taxon>Chitinophagaceae</taxon>
        <taxon>Dinghuibacter</taxon>
    </lineage>
</organism>
<dbReference type="PANTHER" id="PTHR43133:SF46">
    <property type="entry name" value="RNA POLYMERASE SIGMA-70 FACTOR ECF SUBFAMILY"/>
    <property type="match status" value="1"/>
</dbReference>
<name>A0A4R8DH69_9BACT</name>
<dbReference type="AlphaFoldDB" id="A0A4R8DH69"/>
<dbReference type="OrthoDB" id="799938at2"/>
<evidence type="ECO:0000313" key="9">
    <source>
        <dbReference type="EMBL" id="TDW97051.1"/>
    </source>
</evidence>
<evidence type="ECO:0000256" key="2">
    <source>
        <dbReference type="ARBA" id="ARBA00023015"/>
    </source>
</evidence>
<dbReference type="InterPro" id="IPR013249">
    <property type="entry name" value="RNA_pol_sigma70_r4_t2"/>
</dbReference>
<comment type="similarity">
    <text evidence="1 6">Belongs to the sigma-70 factor family. ECF subfamily.</text>
</comment>
<feature type="domain" description="RNA polymerase sigma-70 region 2" evidence="7">
    <location>
        <begin position="27"/>
        <end position="94"/>
    </location>
</feature>
<dbReference type="PANTHER" id="PTHR43133">
    <property type="entry name" value="RNA POLYMERASE ECF-TYPE SIGMA FACTO"/>
    <property type="match status" value="1"/>
</dbReference>
<dbReference type="InterPro" id="IPR036388">
    <property type="entry name" value="WH-like_DNA-bd_sf"/>
</dbReference>
<evidence type="ECO:0000259" key="7">
    <source>
        <dbReference type="Pfam" id="PF04542"/>
    </source>
</evidence>
<keyword evidence="4 6" id="KW-0238">DNA-binding</keyword>
<dbReference type="Gene3D" id="1.10.10.10">
    <property type="entry name" value="Winged helix-like DNA-binding domain superfamily/Winged helix DNA-binding domain"/>
    <property type="match status" value="1"/>
</dbReference>
<dbReference type="InterPro" id="IPR007627">
    <property type="entry name" value="RNA_pol_sigma70_r2"/>
</dbReference>
<accession>A0A4R8DH69</accession>
<keyword evidence="2 6" id="KW-0805">Transcription regulation</keyword>
<sequence length="199" mass="22580">MTGELIYEERLLLARIAEGDKDAFRRLFHRYNPTLWPFILKLTGSPSAVEDVLQEVFLKIWIHRDKLTAVENPKAYIVRIVSNESANYLRQMAREKRLFAPGLPGAAPLADEPSAPLVDEALALRETESLLRDAVSRLPEACRQVYQMSREDDLRIPEIASELHLSPHTVKNQLSKALRVLRGQLGPAAMGLLIFFNRP</sequence>
<evidence type="ECO:0000256" key="3">
    <source>
        <dbReference type="ARBA" id="ARBA00023082"/>
    </source>
</evidence>
<evidence type="ECO:0000259" key="8">
    <source>
        <dbReference type="Pfam" id="PF08281"/>
    </source>
</evidence>
<dbReference type="CDD" id="cd06171">
    <property type="entry name" value="Sigma70_r4"/>
    <property type="match status" value="1"/>
</dbReference>
<gene>
    <name evidence="9" type="ORF">EDB95_4888</name>
</gene>
<dbReference type="InterPro" id="IPR014284">
    <property type="entry name" value="RNA_pol_sigma-70_dom"/>
</dbReference>
<dbReference type="GO" id="GO:0003677">
    <property type="term" value="F:DNA binding"/>
    <property type="evidence" value="ECO:0007669"/>
    <property type="project" value="UniProtKB-KW"/>
</dbReference>
<protein>
    <recommendedName>
        <fullName evidence="6">RNA polymerase sigma factor</fullName>
    </recommendedName>
</protein>
<evidence type="ECO:0000313" key="10">
    <source>
        <dbReference type="Proteomes" id="UP000294498"/>
    </source>
</evidence>
<dbReference type="Proteomes" id="UP000294498">
    <property type="component" value="Unassembled WGS sequence"/>
</dbReference>
<comment type="caution">
    <text evidence="9">The sequence shown here is derived from an EMBL/GenBank/DDBJ whole genome shotgun (WGS) entry which is preliminary data.</text>
</comment>
<evidence type="ECO:0000256" key="6">
    <source>
        <dbReference type="RuleBase" id="RU000716"/>
    </source>
</evidence>
<feature type="domain" description="RNA polymerase sigma factor 70 region 4 type 2" evidence="8">
    <location>
        <begin position="130"/>
        <end position="179"/>
    </location>
</feature>
<dbReference type="EMBL" id="SODV01000002">
    <property type="protein sequence ID" value="TDW97051.1"/>
    <property type="molecule type" value="Genomic_DNA"/>
</dbReference>
<dbReference type="Pfam" id="PF04542">
    <property type="entry name" value="Sigma70_r2"/>
    <property type="match status" value="1"/>
</dbReference>
<dbReference type="SUPFAM" id="SSF88946">
    <property type="entry name" value="Sigma2 domain of RNA polymerase sigma factors"/>
    <property type="match status" value="1"/>
</dbReference>
<dbReference type="NCBIfam" id="TIGR02985">
    <property type="entry name" value="Sig70_bacteroi1"/>
    <property type="match status" value="1"/>
</dbReference>
<dbReference type="Pfam" id="PF08281">
    <property type="entry name" value="Sigma70_r4_2"/>
    <property type="match status" value="1"/>
</dbReference>
<dbReference type="GO" id="GO:0006352">
    <property type="term" value="P:DNA-templated transcription initiation"/>
    <property type="evidence" value="ECO:0007669"/>
    <property type="project" value="InterPro"/>
</dbReference>
<dbReference type="Gene3D" id="1.10.1740.10">
    <property type="match status" value="1"/>
</dbReference>
<dbReference type="RefSeq" id="WP_133998584.1">
    <property type="nucleotide sequence ID" value="NZ_SODV01000002.1"/>
</dbReference>
<proteinExistence type="inferred from homology"/>
<evidence type="ECO:0000256" key="5">
    <source>
        <dbReference type="ARBA" id="ARBA00023163"/>
    </source>
</evidence>
<dbReference type="InterPro" id="IPR014327">
    <property type="entry name" value="RNA_pol_sigma70_bacteroid"/>
</dbReference>
<dbReference type="SUPFAM" id="SSF88659">
    <property type="entry name" value="Sigma3 and sigma4 domains of RNA polymerase sigma factors"/>
    <property type="match status" value="1"/>
</dbReference>
<keyword evidence="3 6" id="KW-0731">Sigma factor</keyword>
<dbReference type="PROSITE" id="PS01063">
    <property type="entry name" value="SIGMA70_ECF"/>
    <property type="match status" value="1"/>
</dbReference>
<evidence type="ECO:0000256" key="4">
    <source>
        <dbReference type="ARBA" id="ARBA00023125"/>
    </source>
</evidence>
<dbReference type="InterPro" id="IPR039425">
    <property type="entry name" value="RNA_pol_sigma-70-like"/>
</dbReference>
<keyword evidence="5 6" id="KW-0804">Transcription</keyword>
<evidence type="ECO:0000256" key="1">
    <source>
        <dbReference type="ARBA" id="ARBA00010641"/>
    </source>
</evidence>
<dbReference type="NCBIfam" id="TIGR02937">
    <property type="entry name" value="sigma70-ECF"/>
    <property type="match status" value="1"/>
</dbReference>
<dbReference type="InterPro" id="IPR013324">
    <property type="entry name" value="RNA_pol_sigma_r3/r4-like"/>
</dbReference>
<reference evidence="9 10" key="1">
    <citation type="submission" date="2019-03" db="EMBL/GenBank/DDBJ databases">
        <title>Genomic Encyclopedia of Type Strains, Phase IV (KMG-IV): sequencing the most valuable type-strain genomes for metagenomic binning, comparative biology and taxonomic classification.</title>
        <authorList>
            <person name="Goeker M."/>
        </authorList>
    </citation>
    <scope>NUCLEOTIDE SEQUENCE [LARGE SCALE GENOMIC DNA]</scope>
    <source>
        <strain evidence="9 10">DSM 100059</strain>
    </source>
</reference>
<dbReference type="InterPro" id="IPR000838">
    <property type="entry name" value="RNA_pol_sigma70_ECF_CS"/>
</dbReference>
<dbReference type="GO" id="GO:0016987">
    <property type="term" value="F:sigma factor activity"/>
    <property type="evidence" value="ECO:0007669"/>
    <property type="project" value="UniProtKB-KW"/>
</dbReference>